<evidence type="ECO:0000256" key="4">
    <source>
        <dbReference type="ARBA" id="ARBA00022692"/>
    </source>
</evidence>
<dbReference type="GO" id="GO:0016020">
    <property type="term" value="C:membrane"/>
    <property type="evidence" value="ECO:0007669"/>
    <property type="project" value="UniProtKB-SubCell"/>
</dbReference>
<reference evidence="10 11" key="1">
    <citation type="submission" date="2016-10" db="EMBL/GenBank/DDBJ databases">
        <authorList>
            <person name="Varghese N."/>
            <person name="Submissions S."/>
        </authorList>
    </citation>
    <scope>NUCLEOTIDE SEQUENCE [LARGE SCALE GENOMIC DNA]</scope>
    <source>
        <strain evidence="10 11">DSM 16525</strain>
    </source>
</reference>
<protein>
    <recommendedName>
        <fullName evidence="8">Peptidase M50 domain-containing protein</fullName>
    </recommendedName>
</protein>
<dbReference type="GO" id="GO:0006508">
    <property type="term" value="P:proteolysis"/>
    <property type="evidence" value="ECO:0007669"/>
    <property type="project" value="InterPro"/>
</dbReference>
<dbReference type="Proteomes" id="UP000321514">
    <property type="component" value="Unassembled WGS sequence"/>
</dbReference>
<comment type="subcellular location">
    <subcellularLocation>
        <location evidence="2">Membrane</location>
        <topology evidence="2">Multi-pass membrane protein</topology>
    </subcellularLocation>
</comment>
<evidence type="ECO:0000256" key="3">
    <source>
        <dbReference type="ARBA" id="ARBA00007931"/>
    </source>
</evidence>
<keyword evidence="11" id="KW-1185">Reference proteome</keyword>
<feature type="transmembrane region" description="Helical" evidence="7">
    <location>
        <begin position="165"/>
        <end position="186"/>
    </location>
</feature>
<comment type="caution">
    <text evidence="9">The sequence shown here is derived from an EMBL/GenBank/DDBJ whole genome shotgun (WGS) entry which is preliminary data.</text>
</comment>
<keyword evidence="4 7" id="KW-0812">Transmembrane</keyword>
<dbReference type="Pfam" id="PF02163">
    <property type="entry name" value="Peptidase_M50"/>
    <property type="match status" value="1"/>
</dbReference>
<comment type="similarity">
    <text evidence="3">Belongs to the peptidase M50B family.</text>
</comment>
<evidence type="ECO:0000256" key="6">
    <source>
        <dbReference type="ARBA" id="ARBA00023136"/>
    </source>
</evidence>
<proteinExistence type="inferred from homology"/>
<evidence type="ECO:0000256" key="7">
    <source>
        <dbReference type="SAM" id="Phobius"/>
    </source>
</evidence>
<keyword evidence="6 7" id="KW-0472">Membrane</keyword>
<evidence type="ECO:0000313" key="9">
    <source>
        <dbReference type="EMBL" id="GEN08371.1"/>
    </source>
</evidence>
<evidence type="ECO:0000256" key="5">
    <source>
        <dbReference type="ARBA" id="ARBA00022989"/>
    </source>
</evidence>
<dbReference type="AlphaFoldDB" id="A0A511T2I5"/>
<dbReference type="OrthoDB" id="5382480at2"/>
<feature type="transmembrane region" description="Helical" evidence="7">
    <location>
        <begin position="94"/>
        <end position="116"/>
    </location>
</feature>
<evidence type="ECO:0000313" key="12">
    <source>
        <dbReference type="Proteomes" id="UP000321514"/>
    </source>
</evidence>
<dbReference type="EMBL" id="BJXR01000028">
    <property type="protein sequence ID" value="GEN08371.1"/>
    <property type="molecule type" value="Genomic_DNA"/>
</dbReference>
<evidence type="ECO:0000256" key="2">
    <source>
        <dbReference type="ARBA" id="ARBA00004141"/>
    </source>
</evidence>
<dbReference type="Proteomes" id="UP000183760">
    <property type="component" value="Unassembled WGS sequence"/>
</dbReference>
<evidence type="ECO:0000313" key="10">
    <source>
        <dbReference type="EMBL" id="SEU20932.1"/>
    </source>
</evidence>
<accession>A0A511T2I5</accession>
<feature type="domain" description="Peptidase M50" evidence="8">
    <location>
        <begin position="27"/>
        <end position="193"/>
    </location>
</feature>
<sequence>MDRAALLFWLWMLFFTVNALWALSQAAVASSFGVRPTLVKLGVGPRLFTLSLGGIQWAMRPLVPLGSAVSFEDPTQDAASSKVPEDNRLRQLPVALHAATIVLPWVVLVGVAMACLGPGEGLRHFVSGFALPFQVSLLPERIERFVALLRDGEPLRAWGLLSAKVAAANLLPLPVLAGGSLVMLPWRNQRERVPVWAASLNLLMMAFALPWACYVVYLLGAAVLR</sequence>
<keyword evidence="5 7" id="KW-1133">Transmembrane helix</keyword>
<name>A0A511T2I5_MYXFU</name>
<organism evidence="9 12">
    <name type="scientific">Myxococcus fulvus</name>
    <dbReference type="NCBI Taxonomy" id="33"/>
    <lineage>
        <taxon>Bacteria</taxon>
        <taxon>Pseudomonadati</taxon>
        <taxon>Myxococcota</taxon>
        <taxon>Myxococcia</taxon>
        <taxon>Myxococcales</taxon>
        <taxon>Cystobacterineae</taxon>
        <taxon>Myxococcaceae</taxon>
        <taxon>Myxococcus</taxon>
    </lineage>
</organism>
<reference evidence="9 12" key="2">
    <citation type="submission" date="2019-07" db="EMBL/GenBank/DDBJ databases">
        <title>Whole genome shotgun sequence of Myxococcus fulvus NBRC 100333.</title>
        <authorList>
            <person name="Hosoyama A."/>
            <person name="Uohara A."/>
            <person name="Ohji S."/>
            <person name="Ichikawa N."/>
        </authorList>
    </citation>
    <scope>NUCLEOTIDE SEQUENCE [LARGE SCALE GENOMIC DNA]</scope>
    <source>
        <strain evidence="9 12">NBRC 100333</strain>
    </source>
</reference>
<evidence type="ECO:0000256" key="1">
    <source>
        <dbReference type="ARBA" id="ARBA00001947"/>
    </source>
</evidence>
<dbReference type="RefSeq" id="WP_074956054.1">
    <property type="nucleotide sequence ID" value="NZ_BJXR01000028.1"/>
</dbReference>
<comment type="cofactor">
    <cofactor evidence="1">
        <name>Zn(2+)</name>
        <dbReference type="ChEBI" id="CHEBI:29105"/>
    </cofactor>
</comment>
<evidence type="ECO:0000313" key="11">
    <source>
        <dbReference type="Proteomes" id="UP000183760"/>
    </source>
</evidence>
<evidence type="ECO:0000259" key="8">
    <source>
        <dbReference type="Pfam" id="PF02163"/>
    </source>
</evidence>
<gene>
    <name evidence="9" type="ORF">MFU01_34080</name>
    <name evidence="10" type="ORF">SAMN05443572_106204</name>
</gene>
<feature type="transmembrane region" description="Helical" evidence="7">
    <location>
        <begin position="198"/>
        <end position="224"/>
    </location>
</feature>
<dbReference type="InterPro" id="IPR008915">
    <property type="entry name" value="Peptidase_M50"/>
</dbReference>
<dbReference type="EMBL" id="FOIB01000006">
    <property type="protein sequence ID" value="SEU20932.1"/>
    <property type="molecule type" value="Genomic_DNA"/>
</dbReference>